<dbReference type="OrthoDB" id="63159at2759"/>
<dbReference type="InterPro" id="IPR052050">
    <property type="entry name" value="SecEffector_AnkRepeat"/>
</dbReference>
<dbReference type="Proteomes" id="UP000316726">
    <property type="component" value="Chromosome 13"/>
</dbReference>
<dbReference type="SUPFAM" id="SSF48403">
    <property type="entry name" value="Ankyrin repeat"/>
    <property type="match status" value="1"/>
</dbReference>
<keyword evidence="2" id="KW-1185">Reference proteome</keyword>
<evidence type="ECO:0000313" key="2">
    <source>
        <dbReference type="Proteomes" id="UP000316726"/>
    </source>
</evidence>
<organism evidence="1 2">
    <name type="scientific">Chloropicon primus</name>
    <dbReference type="NCBI Taxonomy" id="1764295"/>
    <lineage>
        <taxon>Eukaryota</taxon>
        <taxon>Viridiplantae</taxon>
        <taxon>Chlorophyta</taxon>
        <taxon>Chloropicophyceae</taxon>
        <taxon>Chloropicales</taxon>
        <taxon>Chloropicaceae</taxon>
        <taxon>Chloropicon</taxon>
    </lineage>
</organism>
<dbReference type="Gene3D" id="1.25.40.20">
    <property type="entry name" value="Ankyrin repeat-containing domain"/>
    <property type="match status" value="1"/>
</dbReference>
<dbReference type="EMBL" id="CP031046">
    <property type="protein sequence ID" value="QDZ24337.1"/>
    <property type="molecule type" value="Genomic_DNA"/>
</dbReference>
<sequence length="338" mass="37200">MASFGAKRRKVAHTCTPHNVLGLPDHIWEDKILAKLDKYDHLAFSSVCKAFSRIQGSAAGSRGLGVKTDLSLCSLFETPTRFTLDWFRWVFHSGLRKEGCSPGFRGTEFTPFIYDNELMHLAGFQGQQEIIEWLVHHGVPLDIDGYRVGRGAAQGGHLHVLKWLKGQGYSLARDGKISLLCIAYRGHMELLKWAKSEGCLLDQTHVCRAALGGHIDVLEWMGSEGLEGTEEARVAAAHGGNLDVLKWMRKREVSAGTHAPWDGSFCIAAAKSGRIEILKWASRSGISWDTAACYFAARLARQVSVSEWILEESNSSKDDAGSLTAAATQLNKAFVLMA</sequence>
<protein>
    <recommendedName>
        <fullName evidence="3">F-box domain-containing protein</fullName>
    </recommendedName>
</protein>
<proteinExistence type="predicted"/>
<gene>
    <name evidence="1" type="ORF">A3770_13p68550</name>
</gene>
<evidence type="ECO:0000313" key="1">
    <source>
        <dbReference type="EMBL" id="QDZ24337.1"/>
    </source>
</evidence>
<dbReference type="PANTHER" id="PTHR46586">
    <property type="entry name" value="ANKYRIN REPEAT-CONTAINING PROTEIN"/>
    <property type="match status" value="1"/>
</dbReference>
<reference evidence="1 2" key="1">
    <citation type="submission" date="2018-07" db="EMBL/GenBank/DDBJ databases">
        <title>The complete nuclear genome of the prasinophyte Chloropicon primus (CCMP1205).</title>
        <authorList>
            <person name="Pombert J.-F."/>
            <person name="Otis C."/>
            <person name="Turmel M."/>
            <person name="Lemieux C."/>
        </authorList>
    </citation>
    <scope>NUCLEOTIDE SEQUENCE [LARGE SCALE GENOMIC DNA]</scope>
    <source>
        <strain evidence="1 2">CCMP1205</strain>
    </source>
</reference>
<dbReference type="AlphaFoldDB" id="A0A5B8MVD8"/>
<name>A0A5B8MVD8_9CHLO</name>
<evidence type="ECO:0008006" key="3">
    <source>
        <dbReference type="Google" id="ProtNLM"/>
    </source>
</evidence>
<dbReference type="PANTHER" id="PTHR46586:SF3">
    <property type="entry name" value="ANKYRIN REPEAT-CONTAINING PROTEIN"/>
    <property type="match status" value="1"/>
</dbReference>
<accession>A0A5B8MVD8</accession>
<dbReference type="CDD" id="cd09917">
    <property type="entry name" value="F-box_SF"/>
    <property type="match status" value="1"/>
</dbReference>
<dbReference type="InterPro" id="IPR036770">
    <property type="entry name" value="Ankyrin_rpt-contain_sf"/>
</dbReference>